<dbReference type="AlphaFoldDB" id="A0A6N2W1T9"/>
<accession>A0A6N2W1T9</accession>
<dbReference type="Gene3D" id="2.60.320.10">
    <property type="entry name" value="N-utilization substance G protein NusG, insert domain"/>
    <property type="match status" value="1"/>
</dbReference>
<sequence length="121" mass="13219">MKKRDLVLIGAVLLVAAAGFLFLSLVKKDGERAVVTVDGKEVWSHSLSEDAVYTVKSPNGSNVVRIQDQKAAVTEADCPDQICRKHKAIDKTGETIVCLPHKVVVEIKDGTREKEYDGITN</sequence>
<dbReference type="CDD" id="cd09911">
    <property type="entry name" value="Lin0431_like"/>
    <property type="match status" value="1"/>
</dbReference>
<reference evidence="1" key="1">
    <citation type="submission" date="2019-11" db="EMBL/GenBank/DDBJ databases">
        <authorList>
            <person name="Feng L."/>
        </authorList>
    </citation>
    <scope>NUCLEOTIDE SEQUENCE</scope>
    <source>
        <strain evidence="1">AcaccaeLFYP115</strain>
    </source>
</reference>
<dbReference type="InterPro" id="IPR038690">
    <property type="entry name" value="NusG_2_sf"/>
</dbReference>
<protein>
    <submittedName>
        <fullName evidence="1">Uncharacterized protein</fullName>
    </submittedName>
</protein>
<dbReference type="RefSeq" id="WP_006566497.1">
    <property type="nucleotide sequence ID" value="NZ_BAABZP010000001.1"/>
</dbReference>
<organism evidence="1">
    <name type="scientific">Anaerostipes caccae</name>
    <dbReference type="NCBI Taxonomy" id="105841"/>
    <lineage>
        <taxon>Bacteria</taxon>
        <taxon>Bacillati</taxon>
        <taxon>Bacillota</taxon>
        <taxon>Clostridia</taxon>
        <taxon>Lachnospirales</taxon>
        <taxon>Lachnospiraceae</taxon>
        <taxon>Anaerostipes</taxon>
    </lineage>
</organism>
<dbReference type="EMBL" id="CACRSQ010000007">
    <property type="protein sequence ID" value="VYT34801.1"/>
    <property type="molecule type" value="Genomic_DNA"/>
</dbReference>
<gene>
    <name evidence="1" type="ORF">ACLFYP115_02877</name>
</gene>
<name>A0A6N2W1T9_9FIRM</name>
<dbReference type="Pfam" id="PF07009">
    <property type="entry name" value="NusG_II"/>
    <property type="match status" value="1"/>
</dbReference>
<evidence type="ECO:0000313" key="1">
    <source>
        <dbReference type="EMBL" id="VYT34801.1"/>
    </source>
</evidence>
<proteinExistence type="predicted"/>